<evidence type="ECO:0000313" key="4">
    <source>
        <dbReference type="Proteomes" id="UP001230188"/>
    </source>
</evidence>
<reference evidence="3" key="1">
    <citation type="submission" date="2023-01" db="EMBL/GenBank/DDBJ databases">
        <title>Metagenome sequencing of chrysophaentin producing Chrysophaeum taylorii.</title>
        <authorList>
            <person name="Davison J."/>
            <person name="Bewley C."/>
        </authorList>
    </citation>
    <scope>NUCLEOTIDE SEQUENCE</scope>
    <source>
        <strain evidence="3">NIES-1699</strain>
    </source>
</reference>
<organism evidence="3 4">
    <name type="scientific">Chrysophaeum taylorii</name>
    <dbReference type="NCBI Taxonomy" id="2483200"/>
    <lineage>
        <taxon>Eukaryota</taxon>
        <taxon>Sar</taxon>
        <taxon>Stramenopiles</taxon>
        <taxon>Ochrophyta</taxon>
        <taxon>Pelagophyceae</taxon>
        <taxon>Pelagomonadales</taxon>
        <taxon>Pelagomonadaceae</taxon>
        <taxon>Chrysophaeum</taxon>
    </lineage>
</organism>
<dbReference type="Gene3D" id="3.20.20.140">
    <property type="entry name" value="Metal-dependent hydrolases"/>
    <property type="match status" value="1"/>
</dbReference>
<dbReference type="AlphaFoldDB" id="A0AAD7UIV2"/>
<keyword evidence="4" id="KW-1185">Reference proteome</keyword>
<protein>
    <recommendedName>
        <fullName evidence="2">Amidohydrolase-related domain-containing protein</fullName>
    </recommendedName>
</protein>
<dbReference type="PANTHER" id="PTHR43569:SF2">
    <property type="entry name" value="AMIDOHYDROLASE-RELATED DOMAIN-CONTAINING PROTEIN"/>
    <property type="match status" value="1"/>
</dbReference>
<dbReference type="InterPro" id="IPR006680">
    <property type="entry name" value="Amidohydro-rel"/>
</dbReference>
<feature type="domain" description="Amidohydrolase-related" evidence="2">
    <location>
        <begin position="10"/>
        <end position="309"/>
    </location>
</feature>
<sequence length="310" mass="35104">MEDLKGVEIVDPHVHYWSPATHSWLRGALNPESPAALRRFASVAKDFWPEDHVAALAPLRLTHAVYIQANFHNKDVLPVEETAFVAGVGLGHRGGLPQAFVTYAPLHRPSEARRSLESSKRYDGFRGVRFMLDYHPTRPELCQTDSGDYMERADFLEGAKLVEDMDLVFELQVCQCQLLAAAGFVAKLPKLRVVLNHAGFPLRGEKLEWQKGMSALASRPNVYCKLGGFGCYDDPKWTQEEVSDYVHYAIQAFGVDRCMFASNLPVDLIDVTPLERYASFFRAVKEGKFDDEKARAKLFRENAISFYRLF</sequence>
<dbReference type="Proteomes" id="UP001230188">
    <property type="component" value="Unassembled WGS sequence"/>
</dbReference>
<dbReference type="SUPFAM" id="SSF51556">
    <property type="entry name" value="Metallo-dependent hydrolases"/>
    <property type="match status" value="1"/>
</dbReference>
<dbReference type="PANTHER" id="PTHR43569">
    <property type="entry name" value="AMIDOHYDROLASE"/>
    <property type="match status" value="1"/>
</dbReference>
<dbReference type="EMBL" id="JAQMWT010000316">
    <property type="protein sequence ID" value="KAJ8605376.1"/>
    <property type="molecule type" value="Genomic_DNA"/>
</dbReference>
<evidence type="ECO:0000256" key="1">
    <source>
        <dbReference type="ARBA" id="ARBA00038310"/>
    </source>
</evidence>
<dbReference type="InterPro" id="IPR032466">
    <property type="entry name" value="Metal_Hydrolase"/>
</dbReference>
<proteinExistence type="inferred from homology"/>
<gene>
    <name evidence="3" type="ORF">CTAYLR_002382</name>
</gene>
<dbReference type="InterPro" id="IPR052350">
    <property type="entry name" value="Metallo-dep_Lactonases"/>
</dbReference>
<dbReference type="Pfam" id="PF04909">
    <property type="entry name" value="Amidohydro_2"/>
    <property type="match status" value="1"/>
</dbReference>
<name>A0AAD7UIV2_9STRA</name>
<evidence type="ECO:0000313" key="3">
    <source>
        <dbReference type="EMBL" id="KAJ8605376.1"/>
    </source>
</evidence>
<comment type="similarity">
    <text evidence="1">Belongs to the metallo-dependent hydrolases superfamily.</text>
</comment>
<accession>A0AAD7UIV2</accession>
<dbReference type="GO" id="GO:0016787">
    <property type="term" value="F:hydrolase activity"/>
    <property type="evidence" value="ECO:0007669"/>
    <property type="project" value="InterPro"/>
</dbReference>
<evidence type="ECO:0000259" key="2">
    <source>
        <dbReference type="Pfam" id="PF04909"/>
    </source>
</evidence>
<comment type="caution">
    <text evidence="3">The sequence shown here is derived from an EMBL/GenBank/DDBJ whole genome shotgun (WGS) entry which is preliminary data.</text>
</comment>